<keyword evidence="2" id="KW-0464">Manganese</keyword>
<evidence type="ECO:0000256" key="2">
    <source>
        <dbReference type="ARBA" id="ARBA00023211"/>
    </source>
</evidence>
<dbReference type="Proteomes" id="UP000184139">
    <property type="component" value="Unassembled WGS sequence"/>
</dbReference>
<dbReference type="SUPFAM" id="SSF56300">
    <property type="entry name" value="Metallo-dependent phosphatases"/>
    <property type="match status" value="1"/>
</dbReference>
<dbReference type="RefSeq" id="WP_073375814.1">
    <property type="nucleotide sequence ID" value="NZ_FQXS01000011.1"/>
</dbReference>
<sequence>MGSTLAEQAGPENRLEDEQIKARSLDELVQRFLQLDTELNSNIPTTLWISDLHGEGDRFKSILRGRFGVLYQTCREALPNTFTTDKIQHLVRIIRRQFYLEDPNISMDKQDVILCLIEVLKYKMTNVRYRVEDIAMPEFQETIGRLLSGLPVPDPIFEEEIISVRLIHHLCHAIRNVLLDRIQVLGDVFDRGPQPDKIIRFLSSAPYRRIVDYVLGNHDILWMGAASGNRSLIAEAIRITCRYDHFPFMERLAFDASRLAAFAEKTYPADRVTGNFKAKTEPGRAMEKALAIIQFKLEEQTIRDFPEYEMSSRLWLDRLAALLKQGDTDGLNDTFFPTIDLDDPGRLTPEEQAVIDDLTEQFRTNRKLKRLLSYLFTVGKTYSTYSNILNIHALVPSTQDGDFEEFLGRKGRALLDFIQATITRVGKNYIAGTPQDPKDQALFFYLWCGPRSPFFGKHAMKTFERYFLIDKETHAEKTLYWQQNLATDSFKRKLLAEFGVKRVVYGHTPVNYLKGKHMASDDGVAINVDGGFAAAYYNRGHSLVHTPHQLYGIILPTPDEIKKAELKFESAPLDIELIDEFQHPMKVKETAEGKKLKDEREALLRRIKALAVANGQGFLHPPLNTDG</sequence>
<dbReference type="Gene3D" id="3.60.21.10">
    <property type="match status" value="1"/>
</dbReference>
<dbReference type="GO" id="GO:0042132">
    <property type="term" value="F:fructose 1,6-bisphosphate 1-phosphatase activity"/>
    <property type="evidence" value="ECO:0007669"/>
    <property type="project" value="InterPro"/>
</dbReference>
<evidence type="ECO:0000256" key="3">
    <source>
        <dbReference type="ARBA" id="ARBA00023277"/>
    </source>
</evidence>
<keyword evidence="5" id="KW-1185">Reference proteome</keyword>
<evidence type="ECO:0000313" key="5">
    <source>
        <dbReference type="Proteomes" id="UP000184139"/>
    </source>
</evidence>
<accession>A0A1M5W5C4</accession>
<name>A0A1M5W5C4_9BACT</name>
<keyword evidence="1" id="KW-0378">Hydrolase</keyword>
<gene>
    <name evidence="4" type="ORF">SAMN02745124_02078</name>
</gene>
<protein>
    <submittedName>
        <fullName evidence="4">Fructose-1,6-bisphosphatase-3</fullName>
    </submittedName>
</protein>
<organism evidence="4 5">
    <name type="scientific">Desulfofustis glycolicus DSM 9705</name>
    <dbReference type="NCBI Taxonomy" id="1121409"/>
    <lineage>
        <taxon>Bacteria</taxon>
        <taxon>Pseudomonadati</taxon>
        <taxon>Thermodesulfobacteriota</taxon>
        <taxon>Desulfobulbia</taxon>
        <taxon>Desulfobulbales</taxon>
        <taxon>Desulfocapsaceae</taxon>
        <taxon>Desulfofustis</taxon>
    </lineage>
</organism>
<reference evidence="4 5" key="1">
    <citation type="submission" date="2016-11" db="EMBL/GenBank/DDBJ databases">
        <authorList>
            <person name="Jaros S."/>
            <person name="Januszkiewicz K."/>
            <person name="Wedrychowicz H."/>
        </authorList>
    </citation>
    <scope>NUCLEOTIDE SEQUENCE [LARGE SCALE GENOMIC DNA]</scope>
    <source>
        <strain evidence="4 5">DSM 9705</strain>
    </source>
</reference>
<evidence type="ECO:0000313" key="4">
    <source>
        <dbReference type="EMBL" id="SHH82686.1"/>
    </source>
</evidence>
<dbReference type="STRING" id="1121409.SAMN02745124_02078"/>
<dbReference type="Pfam" id="PF06874">
    <property type="entry name" value="FBPase_2"/>
    <property type="match status" value="1"/>
</dbReference>
<proteinExistence type="predicted"/>
<dbReference type="EMBL" id="FQXS01000011">
    <property type="protein sequence ID" value="SHH82686.1"/>
    <property type="molecule type" value="Genomic_DNA"/>
</dbReference>
<dbReference type="InterPro" id="IPR009164">
    <property type="entry name" value="FBPtase_class3"/>
</dbReference>
<keyword evidence="3" id="KW-0119">Carbohydrate metabolism</keyword>
<dbReference type="AlphaFoldDB" id="A0A1M5W5C4"/>
<dbReference type="InterPro" id="IPR029052">
    <property type="entry name" value="Metallo-depent_PP-like"/>
</dbReference>
<evidence type="ECO:0000256" key="1">
    <source>
        <dbReference type="ARBA" id="ARBA00022801"/>
    </source>
</evidence>
<dbReference type="OrthoDB" id="9779903at2"/>
<dbReference type="GO" id="GO:0006094">
    <property type="term" value="P:gluconeogenesis"/>
    <property type="evidence" value="ECO:0007669"/>
    <property type="project" value="InterPro"/>
</dbReference>